<gene>
    <name evidence="1" type="ORF">BO79DRAFT_244885</name>
</gene>
<evidence type="ECO:0000313" key="2">
    <source>
        <dbReference type="Proteomes" id="UP000249748"/>
    </source>
</evidence>
<dbReference type="EMBL" id="KZ824546">
    <property type="protein sequence ID" value="RAK90038.1"/>
    <property type="molecule type" value="Genomic_DNA"/>
</dbReference>
<proteinExistence type="predicted"/>
<evidence type="ECO:0000313" key="1">
    <source>
        <dbReference type="EMBL" id="RAK90038.1"/>
    </source>
</evidence>
<keyword evidence="2" id="KW-1185">Reference proteome</keyword>
<name>A0ACD1IJ46_9EURO</name>
<protein>
    <submittedName>
        <fullName evidence="1">Acyl-CoA dehydrogenase NM domain-like protein</fullName>
    </submittedName>
</protein>
<accession>A0ACD1IJ46</accession>
<dbReference type="Proteomes" id="UP000249748">
    <property type="component" value="Unassembled WGS sequence"/>
</dbReference>
<reference evidence="1" key="1">
    <citation type="submission" date="2018-02" db="EMBL/GenBank/DDBJ databases">
        <title>The genomes of Aspergillus section Nigri reveals drivers in fungal speciation.</title>
        <authorList>
            <consortium name="DOE Joint Genome Institute"/>
            <person name="Vesth T.C."/>
            <person name="Nybo J."/>
            <person name="Theobald S."/>
            <person name="Brandl J."/>
            <person name="Frisvad J.C."/>
            <person name="Nielsen K.F."/>
            <person name="Lyhne E.K."/>
            <person name="Kogle M.E."/>
            <person name="Kuo A."/>
            <person name="Riley R."/>
            <person name="Clum A."/>
            <person name="Nolan M."/>
            <person name="Lipzen A."/>
            <person name="Salamov A."/>
            <person name="Henrissat B."/>
            <person name="Wiebenga A."/>
            <person name="De vries R.P."/>
            <person name="Grigoriev I.V."/>
            <person name="Mortensen U.H."/>
            <person name="Andersen M.R."/>
            <person name="Baker S.E."/>
        </authorList>
    </citation>
    <scope>NUCLEOTIDE SEQUENCE</scope>
    <source>
        <strain evidence="1">CBS 115574</strain>
    </source>
</reference>
<sequence>MATFQKFPFFVRQSSRTLARCRKPLIQPPALRTLVMKHPKDFVPPTEEDLLELRERVQEFTRREIPEEVAAQTDAQNEFPAEMWKKLGEAGFLGITANEEYGGLGMGYQAHCVVMEEISRASGSIALSYAAHSQLCVNQLSLNGTPEQKERFLPGLLSGEKVGALAMSEHSAGSDVVSMKTTAKAVDGGFLLNGTKMWITNGPDADFIVVYAKTEPKKASKGITAFVVEKTFKGFSCARKLDKLGMRGSNTGELVFEDVFVPKENVLGEVNRGVKVLMEGLDLERLVLSAGPLGIMQAALDLVLPYTHVRKQFGMPIAHNQLIQGKLADMYTKLAASRAYTYATARQIDNSAAEGSGALIRTQDCAGAILYAAERATECALDAIQLMGGNGYINEIPAGRLLRDAKLYEIGAGTSEIRRMVIGRAFNREFA</sequence>
<organism evidence="1 2">
    <name type="scientific">Aspergillus costaricaensis CBS 115574</name>
    <dbReference type="NCBI Taxonomy" id="1448317"/>
    <lineage>
        <taxon>Eukaryota</taxon>
        <taxon>Fungi</taxon>
        <taxon>Dikarya</taxon>
        <taxon>Ascomycota</taxon>
        <taxon>Pezizomycotina</taxon>
        <taxon>Eurotiomycetes</taxon>
        <taxon>Eurotiomycetidae</taxon>
        <taxon>Eurotiales</taxon>
        <taxon>Aspergillaceae</taxon>
        <taxon>Aspergillus</taxon>
        <taxon>Aspergillus subgen. Circumdati</taxon>
    </lineage>
</organism>